<keyword evidence="3 6" id="KW-0479">Metal-binding</keyword>
<keyword evidence="4" id="KW-0249">Electron transport</keyword>
<evidence type="ECO:0000256" key="4">
    <source>
        <dbReference type="ARBA" id="ARBA00022982"/>
    </source>
</evidence>
<dbReference type="SUPFAM" id="SSF46626">
    <property type="entry name" value="Cytochrome c"/>
    <property type="match status" value="1"/>
</dbReference>
<dbReference type="EMBL" id="BNAL01000004">
    <property type="protein sequence ID" value="GHF96380.1"/>
    <property type="molecule type" value="Genomic_DNA"/>
</dbReference>
<dbReference type="InterPro" id="IPR051811">
    <property type="entry name" value="Cytochrome_c550/c551-like"/>
</dbReference>
<keyword evidence="10" id="KW-1185">Reference proteome</keyword>
<keyword evidence="1" id="KW-0813">Transport</keyword>
<protein>
    <recommendedName>
        <fullName evidence="8">Cytochrome c domain-containing protein</fullName>
    </recommendedName>
</protein>
<reference evidence="10" key="1">
    <citation type="journal article" date="2019" name="Int. J. Syst. Evol. Microbiol.">
        <title>The Global Catalogue of Microorganisms (GCM) 10K type strain sequencing project: providing services to taxonomists for standard genome sequencing and annotation.</title>
        <authorList>
            <consortium name="The Broad Institute Genomics Platform"/>
            <consortium name="The Broad Institute Genome Sequencing Center for Infectious Disease"/>
            <person name="Wu L."/>
            <person name="Ma J."/>
        </authorList>
    </citation>
    <scope>NUCLEOTIDE SEQUENCE [LARGE SCALE GENOMIC DNA]</scope>
    <source>
        <strain evidence="10">CGMCC 1.18439</strain>
    </source>
</reference>
<evidence type="ECO:0000256" key="6">
    <source>
        <dbReference type="PROSITE-ProRule" id="PRU00433"/>
    </source>
</evidence>
<dbReference type="PROSITE" id="PS51007">
    <property type="entry name" value="CYTC"/>
    <property type="match status" value="1"/>
</dbReference>
<name>A0ABQ3JZF7_9DEIO</name>
<evidence type="ECO:0000259" key="8">
    <source>
        <dbReference type="PROSITE" id="PS51007"/>
    </source>
</evidence>
<evidence type="ECO:0000313" key="9">
    <source>
        <dbReference type="EMBL" id="GHF96380.1"/>
    </source>
</evidence>
<dbReference type="PANTHER" id="PTHR37823">
    <property type="entry name" value="CYTOCHROME C-553-LIKE"/>
    <property type="match status" value="1"/>
</dbReference>
<proteinExistence type="predicted"/>
<dbReference type="PANTHER" id="PTHR37823:SF1">
    <property type="entry name" value="CYTOCHROME C-553-LIKE"/>
    <property type="match status" value="1"/>
</dbReference>
<comment type="caution">
    <text evidence="9">The sequence shown here is derived from an EMBL/GenBank/DDBJ whole genome shotgun (WGS) entry which is preliminary data.</text>
</comment>
<evidence type="ECO:0000256" key="1">
    <source>
        <dbReference type="ARBA" id="ARBA00022448"/>
    </source>
</evidence>
<organism evidence="9 10">
    <name type="scientific">Deinococcus piscis</name>
    <dbReference type="NCBI Taxonomy" id="394230"/>
    <lineage>
        <taxon>Bacteria</taxon>
        <taxon>Thermotogati</taxon>
        <taxon>Deinococcota</taxon>
        <taxon>Deinococci</taxon>
        <taxon>Deinococcales</taxon>
        <taxon>Deinococcaceae</taxon>
        <taxon>Deinococcus</taxon>
    </lineage>
</organism>
<sequence length="134" mass="14055">MRRRLYAALISGFLLAGCTEHSEEQIIPASSSAAVTGSGPAGSAQSAVPNPTQLAAGKRHYTLHCAGCHGPEAQGEFGPALSGSKVSTLAYFEQAVREGQTAEGELLSSMPRFTPDLLPDQALSELHLYLQSLD</sequence>
<keyword evidence="5 6" id="KW-0408">Iron</keyword>
<dbReference type="InterPro" id="IPR009056">
    <property type="entry name" value="Cyt_c-like_dom"/>
</dbReference>
<evidence type="ECO:0000256" key="2">
    <source>
        <dbReference type="ARBA" id="ARBA00022617"/>
    </source>
</evidence>
<evidence type="ECO:0000313" key="10">
    <source>
        <dbReference type="Proteomes" id="UP000632154"/>
    </source>
</evidence>
<accession>A0ABQ3JZF7</accession>
<evidence type="ECO:0000256" key="3">
    <source>
        <dbReference type="ARBA" id="ARBA00022723"/>
    </source>
</evidence>
<feature type="region of interest" description="Disordered" evidence="7">
    <location>
        <begin position="29"/>
        <end position="50"/>
    </location>
</feature>
<dbReference type="Pfam" id="PF13442">
    <property type="entry name" value="Cytochrome_CBB3"/>
    <property type="match status" value="1"/>
</dbReference>
<evidence type="ECO:0000256" key="7">
    <source>
        <dbReference type="SAM" id="MobiDB-lite"/>
    </source>
</evidence>
<dbReference type="Proteomes" id="UP000632154">
    <property type="component" value="Unassembled WGS sequence"/>
</dbReference>
<feature type="domain" description="Cytochrome c" evidence="8">
    <location>
        <begin position="52"/>
        <end position="134"/>
    </location>
</feature>
<dbReference type="Gene3D" id="1.10.760.10">
    <property type="entry name" value="Cytochrome c-like domain"/>
    <property type="match status" value="1"/>
</dbReference>
<keyword evidence="2 6" id="KW-0349">Heme</keyword>
<gene>
    <name evidence="9" type="ORF">GCM10017783_05320</name>
</gene>
<dbReference type="InterPro" id="IPR036909">
    <property type="entry name" value="Cyt_c-like_dom_sf"/>
</dbReference>
<dbReference type="PROSITE" id="PS51257">
    <property type="entry name" value="PROKAR_LIPOPROTEIN"/>
    <property type="match status" value="1"/>
</dbReference>
<evidence type="ECO:0000256" key="5">
    <source>
        <dbReference type="ARBA" id="ARBA00023004"/>
    </source>
</evidence>